<dbReference type="SUPFAM" id="SSF47661">
    <property type="entry name" value="t-snare proteins"/>
    <property type="match status" value="1"/>
</dbReference>
<dbReference type="SMART" id="SM00397">
    <property type="entry name" value="t_SNARE"/>
    <property type="match status" value="1"/>
</dbReference>
<evidence type="ECO:0000313" key="5">
    <source>
        <dbReference type="EMBL" id="KAE8151913.1"/>
    </source>
</evidence>
<dbReference type="InterPro" id="IPR000727">
    <property type="entry name" value="T_SNARE_dom"/>
</dbReference>
<dbReference type="GO" id="GO:0006906">
    <property type="term" value="P:vesicle fusion"/>
    <property type="evidence" value="ECO:0007669"/>
    <property type="project" value="TreeGrafter"/>
</dbReference>
<dbReference type="EMBL" id="ML742062">
    <property type="protein sequence ID" value="KAE8151913.1"/>
    <property type="molecule type" value="Genomic_DNA"/>
</dbReference>
<evidence type="ECO:0000259" key="4">
    <source>
        <dbReference type="PROSITE" id="PS50192"/>
    </source>
</evidence>
<dbReference type="PANTHER" id="PTHR19957">
    <property type="entry name" value="SYNTAXIN"/>
    <property type="match status" value="1"/>
</dbReference>
<evidence type="ECO:0000313" key="6">
    <source>
        <dbReference type="Proteomes" id="UP000325780"/>
    </source>
</evidence>
<dbReference type="OrthoDB" id="10255013at2759"/>
<dbReference type="Gene3D" id="1.20.58.70">
    <property type="match status" value="1"/>
</dbReference>
<protein>
    <submittedName>
        <fullName evidence="5">t-SNARE</fullName>
    </submittedName>
</protein>
<dbReference type="InterPro" id="IPR045242">
    <property type="entry name" value="Syntaxin"/>
</dbReference>
<keyword evidence="3" id="KW-1133">Transmembrane helix</keyword>
<keyword evidence="3" id="KW-0472">Membrane</keyword>
<name>A0A5N6TZX8_ASPAV</name>
<dbReference type="GO" id="GO:0005484">
    <property type="term" value="F:SNAP receptor activity"/>
    <property type="evidence" value="ECO:0007669"/>
    <property type="project" value="TreeGrafter"/>
</dbReference>
<dbReference type="InterPro" id="IPR010989">
    <property type="entry name" value="SNARE"/>
</dbReference>
<dbReference type="Pfam" id="PF05739">
    <property type="entry name" value="SNARE"/>
    <property type="match status" value="1"/>
</dbReference>
<comment type="similarity">
    <text evidence="1">Belongs to the syntaxin family.</text>
</comment>
<evidence type="ECO:0000256" key="3">
    <source>
        <dbReference type="SAM" id="Phobius"/>
    </source>
</evidence>
<dbReference type="GO" id="GO:0005886">
    <property type="term" value="C:plasma membrane"/>
    <property type="evidence" value="ECO:0007669"/>
    <property type="project" value="TreeGrafter"/>
</dbReference>
<keyword evidence="6" id="KW-1185">Reference proteome</keyword>
<organism evidence="5 6">
    <name type="scientific">Aspergillus avenaceus</name>
    <dbReference type="NCBI Taxonomy" id="36643"/>
    <lineage>
        <taxon>Eukaryota</taxon>
        <taxon>Fungi</taxon>
        <taxon>Dikarya</taxon>
        <taxon>Ascomycota</taxon>
        <taxon>Pezizomycotina</taxon>
        <taxon>Eurotiomycetes</taxon>
        <taxon>Eurotiomycetidae</taxon>
        <taxon>Eurotiales</taxon>
        <taxon>Aspergillaceae</taxon>
        <taxon>Aspergillus</taxon>
        <taxon>Aspergillus subgen. Circumdati</taxon>
    </lineage>
</organism>
<reference evidence="5 6" key="1">
    <citation type="submission" date="2019-04" db="EMBL/GenBank/DDBJ databases">
        <title>Friends and foes A comparative genomics study of 23 Aspergillus species from section Flavi.</title>
        <authorList>
            <consortium name="DOE Joint Genome Institute"/>
            <person name="Kjaerbolling I."/>
            <person name="Vesth T."/>
            <person name="Frisvad J.C."/>
            <person name="Nybo J.L."/>
            <person name="Theobald S."/>
            <person name="Kildgaard S."/>
            <person name="Isbrandt T."/>
            <person name="Kuo A."/>
            <person name="Sato A."/>
            <person name="Lyhne E.K."/>
            <person name="Kogle M.E."/>
            <person name="Wiebenga A."/>
            <person name="Kun R.S."/>
            <person name="Lubbers R.J."/>
            <person name="Makela M.R."/>
            <person name="Barry K."/>
            <person name="Chovatia M."/>
            <person name="Clum A."/>
            <person name="Daum C."/>
            <person name="Haridas S."/>
            <person name="He G."/>
            <person name="LaButti K."/>
            <person name="Lipzen A."/>
            <person name="Mondo S."/>
            <person name="Riley R."/>
            <person name="Salamov A."/>
            <person name="Simmons B.A."/>
            <person name="Magnuson J.K."/>
            <person name="Henrissat B."/>
            <person name="Mortensen U.H."/>
            <person name="Larsen T.O."/>
            <person name="Devries R.P."/>
            <person name="Grigoriev I.V."/>
            <person name="Machida M."/>
            <person name="Baker S.E."/>
            <person name="Andersen M.R."/>
        </authorList>
    </citation>
    <scope>NUCLEOTIDE SEQUENCE [LARGE SCALE GENOMIC DNA]</scope>
    <source>
        <strain evidence="5 6">IBT 18842</strain>
    </source>
</reference>
<dbReference type="GO" id="GO:0012505">
    <property type="term" value="C:endomembrane system"/>
    <property type="evidence" value="ECO:0007669"/>
    <property type="project" value="TreeGrafter"/>
</dbReference>
<keyword evidence="2" id="KW-0175">Coiled coil</keyword>
<proteinExistence type="inferred from homology"/>
<dbReference type="GO" id="GO:0006887">
    <property type="term" value="P:exocytosis"/>
    <property type="evidence" value="ECO:0007669"/>
    <property type="project" value="TreeGrafter"/>
</dbReference>
<feature type="domain" description="T-SNARE coiled-coil homology" evidence="4">
    <location>
        <begin position="182"/>
        <end position="244"/>
    </location>
</feature>
<keyword evidence="3" id="KW-0812">Transmembrane</keyword>
<dbReference type="GO" id="GO:0006886">
    <property type="term" value="P:intracellular protein transport"/>
    <property type="evidence" value="ECO:0007669"/>
    <property type="project" value="TreeGrafter"/>
</dbReference>
<dbReference type="PANTHER" id="PTHR19957:SF380">
    <property type="entry name" value="SYNTAXIN FAMILY PROTEIN"/>
    <property type="match status" value="1"/>
</dbReference>
<dbReference type="AlphaFoldDB" id="A0A5N6TZX8"/>
<dbReference type="GO" id="GO:0048278">
    <property type="term" value="P:vesicle docking"/>
    <property type="evidence" value="ECO:0007669"/>
    <property type="project" value="TreeGrafter"/>
</dbReference>
<feature type="transmembrane region" description="Helical" evidence="3">
    <location>
        <begin position="256"/>
        <end position="277"/>
    </location>
</feature>
<gene>
    <name evidence="5" type="ORF">BDV25DRAFT_128406</name>
</gene>
<evidence type="ECO:0000256" key="2">
    <source>
        <dbReference type="SAM" id="Coils"/>
    </source>
</evidence>
<accession>A0A5N6TZX8</accession>
<dbReference type="GO" id="GO:0000149">
    <property type="term" value="F:SNARE binding"/>
    <property type="evidence" value="ECO:0007669"/>
    <property type="project" value="TreeGrafter"/>
</dbReference>
<dbReference type="PROSITE" id="PS50192">
    <property type="entry name" value="T_SNARE"/>
    <property type="match status" value="1"/>
</dbReference>
<dbReference type="Proteomes" id="UP000325780">
    <property type="component" value="Unassembled WGS sequence"/>
</dbReference>
<evidence type="ECO:0000256" key="1">
    <source>
        <dbReference type="ARBA" id="ARBA00009063"/>
    </source>
</evidence>
<dbReference type="GO" id="GO:0031201">
    <property type="term" value="C:SNARE complex"/>
    <property type="evidence" value="ECO:0007669"/>
    <property type="project" value="TreeGrafter"/>
</dbReference>
<sequence>MSRQTNFSYRDLEQGYDTPSHTLPTILETRQQITQALTHLHNLRANHLQPAQQSLLNSTSTTDDQSARRTLDAIEADIHETFRQVRRLVDALKQPEIAGARDPRAKAQIDATRNQVQGEIRDWYRAQTEFDRALREQVRRRYEIAHPELEEGEVEEGVRGVLAGEMVFQVNGARTRNAKDAQAAVMERSAAIRKIESELTVLNELSREVAELVHRQEAVVEKVEEDASDAVVALKKANTEMGHAAVSLRNARKYKWWILLVCVLIIAIIVAACVGWCKATDHC</sequence>
<feature type="coiled-coil region" evidence="2">
    <location>
        <begin position="202"/>
        <end position="240"/>
    </location>
</feature>